<gene>
    <name evidence="6" type="ORF">XDN619_LOCUS5615</name>
</gene>
<organism evidence="6 7">
    <name type="scientific">Rotaria magnacalcarata</name>
    <dbReference type="NCBI Taxonomy" id="392030"/>
    <lineage>
        <taxon>Eukaryota</taxon>
        <taxon>Metazoa</taxon>
        <taxon>Spiralia</taxon>
        <taxon>Gnathifera</taxon>
        <taxon>Rotifera</taxon>
        <taxon>Eurotatoria</taxon>
        <taxon>Bdelloidea</taxon>
        <taxon>Philodinida</taxon>
        <taxon>Philodinidae</taxon>
        <taxon>Rotaria</taxon>
    </lineage>
</organism>
<keyword evidence="5" id="KW-1133">Transmembrane helix</keyword>
<evidence type="ECO:0000256" key="3">
    <source>
        <dbReference type="ARBA" id="ARBA00022824"/>
    </source>
</evidence>
<dbReference type="PANTHER" id="PTHR10408">
    <property type="entry name" value="STEROL O-ACYLTRANSFERASE"/>
    <property type="match status" value="1"/>
</dbReference>
<keyword evidence="5" id="KW-0812">Transmembrane</keyword>
<evidence type="ECO:0000313" key="6">
    <source>
        <dbReference type="EMBL" id="CAF2034065.1"/>
    </source>
</evidence>
<dbReference type="GO" id="GO:0008203">
    <property type="term" value="P:cholesterol metabolic process"/>
    <property type="evidence" value="ECO:0007669"/>
    <property type="project" value="TreeGrafter"/>
</dbReference>
<evidence type="ECO:0000313" key="7">
    <source>
        <dbReference type="Proteomes" id="UP000663887"/>
    </source>
</evidence>
<name>A0A816N5Z8_9BILA</name>
<dbReference type="GO" id="GO:0005789">
    <property type="term" value="C:endoplasmic reticulum membrane"/>
    <property type="evidence" value="ECO:0007669"/>
    <property type="project" value="UniProtKB-SubCell"/>
</dbReference>
<dbReference type="PANTHER" id="PTHR10408:SF8">
    <property type="entry name" value="O-ACYLTRANSFERASE"/>
    <property type="match status" value="1"/>
</dbReference>
<sequence length="141" mass="16550">MKSHAFVRENAPNAILYGKIYSQQIKVEDVEDKVNDSPKEETNGIIPHTPCPEFSKFLYFLFAPTLIYRDSYPRTSSVRWNFVISHLIQFAATTLFAYYLFYRFCLPVFRHFNSEHVTYHQKLFEDLAIQFSTKTIPIGVP</sequence>
<evidence type="ECO:0000256" key="4">
    <source>
        <dbReference type="ARBA" id="ARBA00023315"/>
    </source>
</evidence>
<reference evidence="6" key="1">
    <citation type="submission" date="2021-02" db="EMBL/GenBank/DDBJ databases">
        <authorList>
            <person name="Nowell W R."/>
        </authorList>
    </citation>
    <scope>NUCLEOTIDE SEQUENCE</scope>
</reference>
<comment type="caution">
    <text evidence="6">The sequence shown here is derived from an EMBL/GenBank/DDBJ whole genome shotgun (WGS) entry which is preliminary data.</text>
</comment>
<dbReference type="AlphaFoldDB" id="A0A816N5Z8"/>
<keyword evidence="3" id="KW-0256">Endoplasmic reticulum</keyword>
<protein>
    <submittedName>
        <fullName evidence="6">Uncharacterized protein</fullName>
    </submittedName>
</protein>
<keyword evidence="5" id="KW-0472">Membrane</keyword>
<dbReference type="EMBL" id="CAJNRG010001560">
    <property type="protein sequence ID" value="CAF2034065.1"/>
    <property type="molecule type" value="Genomic_DNA"/>
</dbReference>
<dbReference type="InterPro" id="IPR014371">
    <property type="entry name" value="Oat_ACAT_DAG_ARE"/>
</dbReference>
<evidence type="ECO:0000256" key="2">
    <source>
        <dbReference type="ARBA" id="ARBA00022679"/>
    </source>
</evidence>
<accession>A0A816N5Z8</accession>
<dbReference type="Proteomes" id="UP000663887">
    <property type="component" value="Unassembled WGS sequence"/>
</dbReference>
<comment type="subcellular location">
    <subcellularLocation>
        <location evidence="1">Endoplasmic reticulum membrane</location>
        <topology evidence="1">Multi-pass membrane protein</topology>
    </subcellularLocation>
</comment>
<evidence type="ECO:0000256" key="1">
    <source>
        <dbReference type="ARBA" id="ARBA00004477"/>
    </source>
</evidence>
<dbReference type="GO" id="GO:0008374">
    <property type="term" value="F:O-acyltransferase activity"/>
    <property type="evidence" value="ECO:0007669"/>
    <property type="project" value="InterPro"/>
</dbReference>
<keyword evidence="4" id="KW-0012">Acyltransferase</keyword>
<keyword evidence="2" id="KW-0808">Transferase</keyword>
<feature type="transmembrane region" description="Helical" evidence="5">
    <location>
        <begin position="80"/>
        <end position="101"/>
    </location>
</feature>
<proteinExistence type="predicted"/>
<evidence type="ECO:0000256" key="5">
    <source>
        <dbReference type="SAM" id="Phobius"/>
    </source>
</evidence>